<sequence length="81" mass="8593">MIDSRKGGGGGGGAWKVLLISSISLLLLSSFSLFFLTRTLEPLANKTQLSSLSFFLSVDTSVVGERIAKEKTQLSTTTPVS</sequence>
<dbReference type="EMBL" id="CM042051">
    <property type="protein sequence ID" value="KAI3729353.1"/>
    <property type="molecule type" value="Genomic_DNA"/>
</dbReference>
<accession>A0ACB9C502</accession>
<dbReference type="Proteomes" id="UP001055879">
    <property type="component" value="Linkage Group LG05"/>
</dbReference>
<comment type="caution">
    <text evidence="1">The sequence shown here is derived from an EMBL/GenBank/DDBJ whole genome shotgun (WGS) entry which is preliminary data.</text>
</comment>
<name>A0ACB9C502_ARCLA</name>
<keyword evidence="2" id="KW-1185">Reference proteome</keyword>
<reference evidence="2" key="1">
    <citation type="journal article" date="2022" name="Mol. Ecol. Resour.">
        <title>The genomes of chicory, endive, great burdock and yacon provide insights into Asteraceae palaeo-polyploidization history and plant inulin production.</title>
        <authorList>
            <person name="Fan W."/>
            <person name="Wang S."/>
            <person name="Wang H."/>
            <person name="Wang A."/>
            <person name="Jiang F."/>
            <person name="Liu H."/>
            <person name="Zhao H."/>
            <person name="Xu D."/>
            <person name="Zhang Y."/>
        </authorList>
    </citation>
    <scope>NUCLEOTIDE SEQUENCE [LARGE SCALE GENOMIC DNA]</scope>
    <source>
        <strain evidence="2">cv. Niubang</strain>
    </source>
</reference>
<reference evidence="1 2" key="2">
    <citation type="journal article" date="2022" name="Mol. Ecol. Resour.">
        <title>The genomes of chicory, endive, great burdock and yacon provide insights into Asteraceae paleo-polyploidization history and plant inulin production.</title>
        <authorList>
            <person name="Fan W."/>
            <person name="Wang S."/>
            <person name="Wang H."/>
            <person name="Wang A."/>
            <person name="Jiang F."/>
            <person name="Liu H."/>
            <person name="Zhao H."/>
            <person name="Xu D."/>
            <person name="Zhang Y."/>
        </authorList>
    </citation>
    <scope>NUCLEOTIDE SEQUENCE [LARGE SCALE GENOMIC DNA]</scope>
    <source>
        <strain evidence="2">cv. Niubang</strain>
    </source>
</reference>
<organism evidence="1 2">
    <name type="scientific">Arctium lappa</name>
    <name type="common">Greater burdock</name>
    <name type="synonym">Lappa major</name>
    <dbReference type="NCBI Taxonomy" id="4217"/>
    <lineage>
        <taxon>Eukaryota</taxon>
        <taxon>Viridiplantae</taxon>
        <taxon>Streptophyta</taxon>
        <taxon>Embryophyta</taxon>
        <taxon>Tracheophyta</taxon>
        <taxon>Spermatophyta</taxon>
        <taxon>Magnoliopsida</taxon>
        <taxon>eudicotyledons</taxon>
        <taxon>Gunneridae</taxon>
        <taxon>Pentapetalae</taxon>
        <taxon>asterids</taxon>
        <taxon>campanulids</taxon>
        <taxon>Asterales</taxon>
        <taxon>Asteraceae</taxon>
        <taxon>Carduoideae</taxon>
        <taxon>Cardueae</taxon>
        <taxon>Arctiinae</taxon>
        <taxon>Arctium</taxon>
    </lineage>
</organism>
<evidence type="ECO:0000313" key="1">
    <source>
        <dbReference type="EMBL" id="KAI3729353.1"/>
    </source>
</evidence>
<protein>
    <submittedName>
        <fullName evidence="1">Uncharacterized protein</fullName>
    </submittedName>
</protein>
<gene>
    <name evidence="1" type="ORF">L6452_18009</name>
</gene>
<proteinExistence type="predicted"/>
<evidence type="ECO:0000313" key="2">
    <source>
        <dbReference type="Proteomes" id="UP001055879"/>
    </source>
</evidence>